<evidence type="ECO:0000259" key="2">
    <source>
        <dbReference type="PROSITE" id="PS50011"/>
    </source>
</evidence>
<evidence type="ECO:0000256" key="1">
    <source>
        <dbReference type="PROSITE-ProRule" id="PRU10141"/>
    </source>
</evidence>
<dbReference type="PANTHER" id="PTHR46146:SF7">
    <property type="entry name" value="OS11G0664000 PROTEIN"/>
    <property type="match status" value="1"/>
</dbReference>
<dbReference type="GO" id="GO:0007166">
    <property type="term" value="P:cell surface receptor signaling pathway"/>
    <property type="evidence" value="ECO:0007669"/>
    <property type="project" value="InterPro"/>
</dbReference>
<dbReference type="Proteomes" id="UP000007752">
    <property type="component" value="Chromosome 11"/>
</dbReference>
<reference evidence="3" key="1">
    <citation type="journal article" date="2005" name="PLoS Biol.">
        <title>The genomes of Oryza sativa: a history of duplications.</title>
        <authorList>
            <person name="Yu J."/>
            <person name="Wang J."/>
            <person name="Lin W."/>
            <person name="Li S."/>
            <person name="Li H."/>
            <person name="Zhou J."/>
            <person name="Ni P."/>
            <person name="Dong W."/>
            <person name="Hu S."/>
            <person name="Zeng C."/>
            <person name="Zhang J."/>
            <person name="Zhang Y."/>
            <person name="Li R."/>
            <person name="Xu Z."/>
            <person name="Li S."/>
            <person name="Li X."/>
            <person name="Zheng H."/>
            <person name="Cong L."/>
            <person name="Lin L."/>
            <person name="Yin J."/>
            <person name="Geng J."/>
            <person name="Li G."/>
            <person name="Shi J."/>
            <person name="Liu J."/>
            <person name="Lv H."/>
            <person name="Li J."/>
            <person name="Wang J."/>
            <person name="Deng Y."/>
            <person name="Ran L."/>
            <person name="Shi X."/>
            <person name="Wang X."/>
            <person name="Wu Q."/>
            <person name="Li C."/>
            <person name="Ren X."/>
            <person name="Wang J."/>
            <person name="Wang X."/>
            <person name="Li D."/>
            <person name="Liu D."/>
            <person name="Zhang X."/>
            <person name="Ji Z."/>
            <person name="Zhao W."/>
            <person name="Sun Y."/>
            <person name="Zhang Z."/>
            <person name="Bao J."/>
            <person name="Han Y."/>
            <person name="Dong L."/>
            <person name="Ji J."/>
            <person name="Chen P."/>
            <person name="Wu S."/>
            <person name="Liu J."/>
            <person name="Xiao Y."/>
            <person name="Bu D."/>
            <person name="Tan J."/>
            <person name="Yang L."/>
            <person name="Ye C."/>
            <person name="Zhang J."/>
            <person name="Xu J."/>
            <person name="Zhou Y."/>
            <person name="Yu Y."/>
            <person name="Zhang B."/>
            <person name="Zhuang S."/>
            <person name="Wei H."/>
            <person name="Liu B."/>
            <person name="Lei M."/>
            <person name="Yu H."/>
            <person name="Li Y."/>
            <person name="Xu H."/>
            <person name="Wei S."/>
            <person name="He X."/>
            <person name="Fang L."/>
            <person name="Zhang Z."/>
            <person name="Zhang Y."/>
            <person name="Huang X."/>
            <person name="Su Z."/>
            <person name="Tong W."/>
            <person name="Li J."/>
            <person name="Tong Z."/>
            <person name="Li S."/>
            <person name="Ye J."/>
            <person name="Wang L."/>
            <person name="Fang L."/>
            <person name="Lei T."/>
            <person name="Chen C."/>
            <person name="Chen H."/>
            <person name="Xu Z."/>
            <person name="Li H."/>
            <person name="Huang H."/>
            <person name="Zhang F."/>
            <person name="Xu H."/>
            <person name="Li N."/>
            <person name="Zhao C."/>
            <person name="Li S."/>
            <person name="Dong L."/>
            <person name="Huang Y."/>
            <person name="Li L."/>
            <person name="Xi Y."/>
            <person name="Qi Q."/>
            <person name="Li W."/>
            <person name="Zhang B."/>
            <person name="Hu W."/>
            <person name="Zhang Y."/>
            <person name="Tian X."/>
            <person name="Jiao Y."/>
            <person name="Liang X."/>
            <person name="Jin J."/>
            <person name="Gao L."/>
            <person name="Zheng W."/>
            <person name="Hao B."/>
            <person name="Liu S."/>
            <person name="Wang W."/>
            <person name="Yuan L."/>
            <person name="Cao M."/>
            <person name="McDermott J."/>
            <person name="Samudrala R."/>
            <person name="Wang J."/>
            <person name="Wong G.K."/>
            <person name="Yang H."/>
        </authorList>
    </citation>
    <scope>NUCLEOTIDE SEQUENCE [LARGE SCALE GENOMIC DNA]</scope>
</reference>
<dbReference type="InterPro" id="IPR000719">
    <property type="entry name" value="Prot_kinase_dom"/>
</dbReference>
<feature type="binding site" evidence="1">
    <location>
        <position position="243"/>
    </location>
    <ligand>
        <name>ATP</name>
        <dbReference type="ChEBI" id="CHEBI:30616"/>
    </ligand>
</feature>
<sequence>MTSIPDHLVSPIFFRVARDGDVGRAGASGDGGAAGRGGRRWPHLHDHPGGWHGSAEQEKVRAAGTPRLEFLMIAELLPHLQDPEVMRRPEVRRPLAGLEDTLREAHELVASCQESSAAYRLVMAGRQAERFRDVESSIDCYLLVFPFISHIEVTRRLDLIHNILVPNDTTVPPSPSVGSSTHDLVFVDVVRKVASHGKGGEVFTLVELAAATNNFAADREIGYGSFGTVYKGTFPDGRKVAIKHEGADSVQGHRDAFLSEVDILPTLRHRHIIRLLGWCVAEKENSLVYEYMKNGSLHDHLHGGAPSSSSPSPVTTSWRKHMEILLGISRAIEYLHSHAVTPVIHRDDKASNILLDDTWAPRLADFGLSLKISWDDIKCRNAPVMGTSRYADPEYISTGRLTLAMDVYSFGVVMLEMLTGKTAAGLVSNNKNSLVSFALPKIEAKKLEEVLDRRPAQKPTARQLQATDLVAATAARCLCLQGKKRPAISEMYNLYKFKACKRKGQKVGYKAGGYMLRVLDSAS</sequence>
<feature type="domain" description="Protein kinase" evidence="2">
    <location>
        <begin position="215"/>
        <end position="470"/>
    </location>
</feature>
<proteinExistence type="predicted"/>
<dbReference type="InterPro" id="IPR011009">
    <property type="entry name" value="Kinase-like_dom_sf"/>
</dbReference>
<dbReference type="PROSITE" id="PS00107">
    <property type="entry name" value="PROTEIN_KINASE_ATP"/>
    <property type="match status" value="1"/>
</dbReference>
<dbReference type="AlphaFoldDB" id="B9G8S3"/>
<protein>
    <recommendedName>
        <fullName evidence="2">Protein kinase domain-containing protein</fullName>
    </recommendedName>
</protein>
<dbReference type="PROSITE" id="PS50011">
    <property type="entry name" value="PROTEIN_KINASE_DOM"/>
    <property type="match status" value="1"/>
</dbReference>
<dbReference type="GO" id="GO:0005524">
    <property type="term" value="F:ATP binding"/>
    <property type="evidence" value="ECO:0007669"/>
    <property type="project" value="UniProtKB-UniRule"/>
</dbReference>
<dbReference type="InterPro" id="IPR036537">
    <property type="entry name" value="Adaptor_Cbl_N_dom_sf"/>
</dbReference>
<dbReference type="GO" id="GO:0004672">
    <property type="term" value="F:protein kinase activity"/>
    <property type="evidence" value="ECO:0007669"/>
    <property type="project" value="InterPro"/>
</dbReference>
<accession>B9G8S3</accession>
<dbReference type="Gene3D" id="3.30.200.20">
    <property type="entry name" value="Phosphorylase Kinase, domain 1"/>
    <property type="match status" value="1"/>
</dbReference>
<organism evidence="3">
    <name type="scientific">Oryza sativa subsp. japonica</name>
    <name type="common">Rice</name>
    <dbReference type="NCBI Taxonomy" id="39947"/>
    <lineage>
        <taxon>Eukaryota</taxon>
        <taxon>Viridiplantae</taxon>
        <taxon>Streptophyta</taxon>
        <taxon>Embryophyta</taxon>
        <taxon>Tracheophyta</taxon>
        <taxon>Spermatophyta</taxon>
        <taxon>Magnoliopsida</taxon>
        <taxon>Liliopsida</taxon>
        <taxon>Poales</taxon>
        <taxon>Poaceae</taxon>
        <taxon>BOP clade</taxon>
        <taxon>Oryzoideae</taxon>
        <taxon>Oryzeae</taxon>
        <taxon>Oryzinae</taxon>
        <taxon>Oryza</taxon>
        <taxon>Oryza sativa</taxon>
    </lineage>
</organism>
<dbReference type="EMBL" id="CM000148">
    <property type="protein sequence ID" value="EEE52538.1"/>
    <property type="molecule type" value="Genomic_DNA"/>
</dbReference>
<evidence type="ECO:0000313" key="3">
    <source>
        <dbReference type="EMBL" id="EEE52538.1"/>
    </source>
</evidence>
<dbReference type="PANTHER" id="PTHR46146">
    <property type="entry name" value="SERINE/THREONINE-PROTEIN KINASE-LIKE PROTEIN CCR4"/>
    <property type="match status" value="1"/>
</dbReference>
<name>B9G8S3_ORYSJ</name>
<dbReference type="InterPro" id="IPR059179">
    <property type="entry name" value="MLKL-like_MCAfunc"/>
</dbReference>
<keyword evidence="1" id="KW-0547">Nucleotide-binding</keyword>
<dbReference type="Pfam" id="PF00069">
    <property type="entry name" value="Pkinase"/>
    <property type="match status" value="1"/>
</dbReference>
<reference evidence="3" key="2">
    <citation type="submission" date="2008-12" db="EMBL/GenBank/DDBJ databases">
        <title>Improved gene annotation of the rice (Oryza sativa) genomes.</title>
        <authorList>
            <person name="Wang J."/>
            <person name="Li R."/>
            <person name="Fan W."/>
            <person name="Huang Q."/>
            <person name="Zhang J."/>
            <person name="Zhou Y."/>
            <person name="Hu Y."/>
            <person name="Zi S."/>
            <person name="Li J."/>
            <person name="Ni P."/>
            <person name="Zheng H."/>
            <person name="Zhang Y."/>
            <person name="Zhao M."/>
            <person name="Hao Q."/>
            <person name="McDermott J."/>
            <person name="Samudrala R."/>
            <person name="Kristiansen K."/>
            <person name="Wong G.K.-S."/>
        </authorList>
    </citation>
    <scope>NUCLEOTIDE SEQUENCE</scope>
</reference>
<dbReference type="SUPFAM" id="SSF56112">
    <property type="entry name" value="Protein kinase-like (PK-like)"/>
    <property type="match status" value="1"/>
</dbReference>
<dbReference type="Pfam" id="PF19584">
    <property type="entry name" value="MCAfunc"/>
    <property type="match status" value="1"/>
</dbReference>
<dbReference type="SMART" id="SM00220">
    <property type="entry name" value="S_TKc"/>
    <property type="match status" value="1"/>
</dbReference>
<dbReference type="Gene3D" id="1.20.930.20">
    <property type="entry name" value="Adaptor protein Cbl, N-terminal domain"/>
    <property type="match status" value="1"/>
</dbReference>
<dbReference type="InterPro" id="IPR017441">
    <property type="entry name" value="Protein_kinase_ATP_BS"/>
</dbReference>
<gene>
    <name evidence="3" type="ORF">OsJ_34762</name>
</gene>
<dbReference type="Gene3D" id="1.10.510.10">
    <property type="entry name" value="Transferase(Phosphotransferase) domain 1"/>
    <property type="match status" value="1"/>
</dbReference>
<keyword evidence="1" id="KW-0067">ATP-binding</keyword>
<dbReference type="InterPro" id="IPR045766">
    <property type="entry name" value="MCAfunc"/>
</dbReference>
<dbReference type="CDD" id="cd21037">
    <property type="entry name" value="MLKL_NTD"/>
    <property type="match status" value="1"/>
</dbReference>